<accession>A0ABS0SZ69</accession>
<reference evidence="2 3" key="1">
    <citation type="submission" date="2020-11" db="EMBL/GenBank/DDBJ databases">
        <title>genome sequence of strain KACC 18849.</title>
        <authorList>
            <person name="Gao J."/>
            <person name="Zhang X."/>
        </authorList>
    </citation>
    <scope>NUCLEOTIDE SEQUENCE [LARGE SCALE GENOMIC DNA]</scope>
    <source>
        <strain evidence="2 3">KACC 18849</strain>
    </source>
</reference>
<organism evidence="2 3">
    <name type="scientific">Caulobacter hibisci</name>
    <dbReference type="NCBI Taxonomy" id="2035993"/>
    <lineage>
        <taxon>Bacteria</taxon>
        <taxon>Pseudomonadati</taxon>
        <taxon>Pseudomonadota</taxon>
        <taxon>Alphaproteobacteria</taxon>
        <taxon>Caulobacterales</taxon>
        <taxon>Caulobacteraceae</taxon>
        <taxon>Caulobacter</taxon>
    </lineage>
</organism>
<dbReference type="EMBL" id="JADWOX010000005">
    <property type="protein sequence ID" value="MBI1683953.1"/>
    <property type="molecule type" value="Genomic_DNA"/>
</dbReference>
<sequence length="171" mass="18273">MRRLLVTTLLAPPLLAMAGLASSLVPAAAGADEALFARREAGAHDARYGTAIARAYDALDAGRADQALKDLRAADRLPLHEAANYALLPQIAYLQARAGQVAQARETTKLARLAVALEDGSARCVDTDLQAQGYDAETRRDAAARYCNAFGGPKPDDLYRRKLAGVEARLR</sequence>
<dbReference type="Proteomes" id="UP000639859">
    <property type="component" value="Unassembled WGS sequence"/>
</dbReference>
<gene>
    <name evidence="2" type="ORF">I4Q42_09760</name>
</gene>
<dbReference type="RefSeq" id="WP_198575869.1">
    <property type="nucleotide sequence ID" value="NZ_JADWOX010000005.1"/>
</dbReference>
<evidence type="ECO:0000313" key="2">
    <source>
        <dbReference type="EMBL" id="MBI1683953.1"/>
    </source>
</evidence>
<proteinExistence type="predicted"/>
<evidence type="ECO:0000256" key="1">
    <source>
        <dbReference type="SAM" id="SignalP"/>
    </source>
</evidence>
<feature type="chain" id="PRO_5046150709" evidence="1">
    <location>
        <begin position="19"/>
        <end position="171"/>
    </location>
</feature>
<keyword evidence="3" id="KW-1185">Reference proteome</keyword>
<protein>
    <submittedName>
        <fullName evidence="2">Uncharacterized protein</fullName>
    </submittedName>
</protein>
<feature type="signal peptide" evidence="1">
    <location>
        <begin position="1"/>
        <end position="18"/>
    </location>
</feature>
<comment type="caution">
    <text evidence="2">The sequence shown here is derived from an EMBL/GenBank/DDBJ whole genome shotgun (WGS) entry which is preliminary data.</text>
</comment>
<keyword evidence="1" id="KW-0732">Signal</keyword>
<evidence type="ECO:0000313" key="3">
    <source>
        <dbReference type="Proteomes" id="UP000639859"/>
    </source>
</evidence>
<name>A0ABS0SZ69_9CAUL</name>